<keyword evidence="4" id="KW-0808">Transferase</keyword>
<dbReference type="EC" id="2.7.13.3" evidence="2"/>
<protein>
    <recommendedName>
        <fullName evidence="2">histidine kinase</fullName>
        <ecNumber evidence="2">2.7.13.3</ecNumber>
    </recommendedName>
</protein>
<keyword evidence="5" id="KW-0547">Nucleotide-binding</keyword>
<dbReference type="SMART" id="SM00086">
    <property type="entry name" value="PAC"/>
    <property type="match status" value="1"/>
</dbReference>
<sequence>MSTTNDKGLDMAMLYKGLVEQSHDAIIFADRDGLVRVWNSGAERIFGHKAADVIGGTLDLIIPERMLQAHNNGFNHAVSTGDMKYENKVLTTRSMHKDGTRIYVDMSFGLIRDEAGNVLGAQAIARDVTERYANETAQRVKIAELEKALAEKSSEQS</sequence>
<dbReference type="Pfam" id="PF00989">
    <property type="entry name" value="PAS"/>
    <property type="match status" value="1"/>
</dbReference>
<evidence type="ECO:0000256" key="8">
    <source>
        <dbReference type="ARBA" id="ARBA00023026"/>
    </source>
</evidence>
<dbReference type="GO" id="GO:0004673">
    <property type="term" value="F:protein histidine kinase activity"/>
    <property type="evidence" value="ECO:0007669"/>
    <property type="project" value="UniProtKB-EC"/>
</dbReference>
<dbReference type="Gene3D" id="3.30.450.20">
    <property type="entry name" value="PAS domain"/>
    <property type="match status" value="1"/>
</dbReference>
<comment type="catalytic activity">
    <reaction evidence="1">
        <text>ATP + protein L-histidine = ADP + protein N-phospho-L-histidine.</text>
        <dbReference type="EC" id="2.7.13.3"/>
    </reaction>
</comment>
<accession>A0A8J3AXK4</accession>
<dbReference type="PANTHER" id="PTHR41523">
    <property type="entry name" value="TWO-COMPONENT SYSTEM SENSOR PROTEIN"/>
    <property type="match status" value="1"/>
</dbReference>
<comment type="caution">
    <text evidence="11">The sequence shown here is derived from an EMBL/GenBank/DDBJ whole genome shotgun (WGS) entry which is preliminary data.</text>
</comment>
<dbReference type="GO" id="GO:0006355">
    <property type="term" value="P:regulation of DNA-templated transcription"/>
    <property type="evidence" value="ECO:0007669"/>
    <property type="project" value="InterPro"/>
</dbReference>
<evidence type="ECO:0000256" key="3">
    <source>
        <dbReference type="ARBA" id="ARBA00022553"/>
    </source>
</evidence>
<evidence type="ECO:0000313" key="11">
    <source>
        <dbReference type="EMBL" id="GGI52902.1"/>
    </source>
</evidence>
<evidence type="ECO:0000313" key="12">
    <source>
        <dbReference type="Proteomes" id="UP000627205"/>
    </source>
</evidence>
<dbReference type="InterPro" id="IPR001610">
    <property type="entry name" value="PAC"/>
</dbReference>
<dbReference type="NCBIfam" id="TIGR00229">
    <property type="entry name" value="sensory_box"/>
    <property type="match status" value="1"/>
</dbReference>
<dbReference type="Proteomes" id="UP000627205">
    <property type="component" value="Unassembled WGS sequence"/>
</dbReference>
<evidence type="ECO:0000256" key="5">
    <source>
        <dbReference type="ARBA" id="ARBA00022741"/>
    </source>
</evidence>
<feature type="domain" description="PAS" evidence="9">
    <location>
        <begin position="11"/>
        <end position="81"/>
    </location>
</feature>
<dbReference type="CDD" id="cd00130">
    <property type="entry name" value="PAS"/>
    <property type="match status" value="1"/>
</dbReference>
<evidence type="ECO:0000256" key="2">
    <source>
        <dbReference type="ARBA" id="ARBA00012438"/>
    </source>
</evidence>
<evidence type="ECO:0000256" key="6">
    <source>
        <dbReference type="ARBA" id="ARBA00022777"/>
    </source>
</evidence>
<dbReference type="PROSITE" id="PS50112">
    <property type="entry name" value="PAS"/>
    <property type="match status" value="1"/>
</dbReference>
<dbReference type="AlphaFoldDB" id="A0A8J3AXK4"/>
<dbReference type="SMART" id="SM00091">
    <property type="entry name" value="PAS"/>
    <property type="match status" value="1"/>
</dbReference>
<gene>
    <name evidence="11" type="ORF">GCM10011430_00760</name>
</gene>
<keyword evidence="6 11" id="KW-0418">Kinase</keyword>
<evidence type="ECO:0000256" key="1">
    <source>
        <dbReference type="ARBA" id="ARBA00000085"/>
    </source>
</evidence>
<name>A0A8J3AXK4_9BURK</name>
<reference evidence="11" key="2">
    <citation type="submission" date="2020-09" db="EMBL/GenBank/DDBJ databases">
        <authorList>
            <person name="Sun Q."/>
            <person name="Sedlacek I."/>
        </authorList>
    </citation>
    <scope>NUCLEOTIDE SEQUENCE</scope>
    <source>
        <strain evidence="11">CCM 7664</strain>
    </source>
</reference>
<dbReference type="EMBL" id="BMDP01000001">
    <property type="protein sequence ID" value="GGI52902.1"/>
    <property type="molecule type" value="Genomic_DNA"/>
</dbReference>
<dbReference type="InterPro" id="IPR013767">
    <property type="entry name" value="PAS_fold"/>
</dbReference>
<dbReference type="PANTHER" id="PTHR41523:SF8">
    <property type="entry name" value="ETHYLENE RESPONSE SENSOR PROTEIN"/>
    <property type="match status" value="1"/>
</dbReference>
<evidence type="ECO:0000256" key="4">
    <source>
        <dbReference type="ARBA" id="ARBA00022679"/>
    </source>
</evidence>
<dbReference type="SUPFAM" id="SSF55785">
    <property type="entry name" value="PYP-like sensor domain (PAS domain)"/>
    <property type="match status" value="1"/>
</dbReference>
<organism evidence="11 12">
    <name type="scientific">Oxalicibacterium solurbis</name>
    <dbReference type="NCBI Taxonomy" id="69280"/>
    <lineage>
        <taxon>Bacteria</taxon>
        <taxon>Pseudomonadati</taxon>
        <taxon>Pseudomonadota</taxon>
        <taxon>Betaproteobacteria</taxon>
        <taxon>Burkholderiales</taxon>
        <taxon>Oxalobacteraceae</taxon>
        <taxon>Oxalicibacterium</taxon>
    </lineage>
</organism>
<dbReference type="GO" id="GO:0005524">
    <property type="term" value="F:ATP binding"/>
    <property type="evidence" value="ECO:0007669"/>
    <property type="project" value="UniProtKB-KW"/>
</dbReference>
<feature type="domain" description="PAC" evidence="10">
    <location>
        <begin position="83"/>
        <end position="140"/>
    </location>
</feature>
<proteinExistence type="predicted"/>
<dbReference type="InterPro" id="IPR000014">
    <property type="entry name" value="PAS"/>
</dbReference>
<dbReference type="RefSeq" id="WP_188418988.1">
    <property type="nucleotide sequence ID" value="NZ_BMDP01000001.1"/>
</dbReference>
<keyword evidence="12" id="KW-1185">Reference proteome</keyword>
<evidence type="ECO:0000256" key="7">
    <source>
        <dbReference type="ARBA" id="ARBA00022840"/>
    </source>
</evidence>
<dbReference type="PROSITE" id="PS50113">
    <property type="entry name" value="PAC"/>
    <property type="match status" value="1"/>
</dbReference>
<keyword evidence="7" id="KW-0067">ATP-binding</keyword>
<evidence type="ECO:0000259" key="10">
    <source>
        <dbReference type="PROSITE" id="PS50113"/>
    </source>
</evidence>
<dbReference type="InterPro" id="IPR000700">
    <property type="entry name" value="PAS-assoc_C"/>
</dbReference>
<keyword evidence="8" id="KW-0843">Virulence</keyword>
<reference evidence="11" key="1">
    <citation type="journal article" date="2014" name="Int. J. Syst. Evol. Microbiol.">
        <title>Complete genome sequence of Corynebacterium casei LMG S-19264T (=DSM 44701T), isolated from a smear-ripened cheese.</title>
        <authorList>
            <consortium name="US DOE Joint Genome Institute (JGI-PGF)"/>
            <person name="Walter F."/>
            <person name="Albersmeier A."/>
            <person name="Kalinowski J."/>
            <person name="Ruckert C."/>
        </authorList>
    </citation>
    <scope>NUCLEOTIDE SEQUENCE</scope>
    <source>
        <strain evidence="11">CCM 7664</strain>
    </source>
</reference>
<dbReference type="InterPro" id="IPR035965">
    <property type="entry name" value="PAS-like_dom_sf"/>
</dbReference>
<evidence type="ECO:0000259" key="9">
    <source>
        <dbReference type="PROSITE" id="PS50112"/>
    </source>
</evidence>
<keyword evidence="3" id="KW-0597">Phosphoprotein</keyword>